<dbReference type="InterPro" id="IPR007560">
    <property type="entry name" value="Restrct_endonuc_IV_Mrr"/>
</dbReference>
<proteinExistence type="predicted"/>
<feature type="domain" description="Restriction system protein Mrr-like N-terminal" evidence="3">
    <location>
        <begin position="11"/>
        <end position="92"/>
    </location>
</feature>
<feature type="region of interest" description="Disordered" evidence="1">
    <location>
        <begin position="125"/>
        <end position="144"/>
    </location>
</feature>
<dbReference type="AlphaFoldDB" id="A0A1Q5PJM0"/>
<keyword evidence="4" id="KW-0255">Endonuclease</keyword>
<dbReference type="SUPFAM" id="SSF52980">
    <property type="entry name" value="Restriction endonuclease-like"/>
    <property type="match status" value="1"/>
</dbReference>
<dbReference type="InterPro" id="IPR025745">
    <property type="entry name" value="Mrr-like_N_dom"/>
</dbReference>
<dbReference type="RefSeq" id="WP_073709720.1">
    <property type="nucleotide sequence ID" value="NZ_MQSV01000006.1"/>
</dbReference>
<evidence type="ECO:0000259" key="2">
    <source>
        <dbReference type="Pfam" id="PF04471"/>
    </source>
</evidence>
<dbReference type="GO" id="GO:0009307">
    <property type="term" value="P:DNA restriction-modification system"/>
    <property type="evidence" value="ECO:0007669"/>
    <property type="project" value="InterPro"/>
</dbReference>
<feature type="domain" description="Restriction endonuclease type IV Mrr" evidence="2">
    <location>
        <begin position="166"/>
        <end position="287"/>
    </location>
</feature>
<comment type="caution">
    <text evidence="4">The sequence shown here is derived from an EMBL/GenBank/DDBJ whole genome shotgun (WGS) entry which is preliminary data.</text>
</comment>
<protein>
    <submittedName>
        <fullName evidence="4">Restriction endonuclease</fullName>
    </submittedName>
</protein>
<dbReference type="PANTHER" id="PTHR30015">
    <property type="entry name" value="MRR RESTRICTION SYSTEM PROTEIN"/>
    <property type="match status" value="1"/>
</dbReference>
<dbReference type="InterPro" id="IPR052906">
    <property type="entry name" value="Type_IV_Methyl-Rstrct_Enzyme"/>
</dbReference>
<accession>A0A1Q5PJM0</accession>
<dbReference type="Pfam" id="PF04471">
    <property type="entry name" value="Mrr_cat"/>
    <property type="match status" value="1"/>
</dbReference>
<dbReference type="Proteomes" id="UP000186785">
    <property type="component" value="Unassembled WGS sequence"/>
</dbReference>
<evidence type="ECO:0000313" key="5">
    <source>
        <dbReference type="Proteomes" id="UP000186785"/>
    </source>
</evidence>
<dbReference type="InterPro" id="IPR011856">
    <property type="entry name" value="tRNA_endonuc-like_dom_sf"/>
</dbReference>
<keyword evidence="4" id="KW-0378">Hydrolase</keyword>
<dbReference type="OrthoDB" id="9803736at2"/>
<keyword evidence="5" id="KW-1185">Reference proteome</keyword>
<dbReference type="Pfam" id="PF14338">
    <property type="entry name" value="Mrr_N"/>
    <property type="match status" value="1"/>
</dbReference>
<reference evidence="4 5" key="1">
    <citation type="submission" date="2016-11" db="EMBL/GenBank/DDBJ databases">
        <title>Actinomyces gypaetusis sp. nov. isolated from the vulture Gypaetus barbatus in Qinghai Tibet Plateau China.</title>
        <authorList>
            <person name="Meng X."/>
        </authorList>
    </citation>
    <scope>NUCLEOTIDE SEQUENCE [LARGE SCALE GENOMIC DNA]</scope>
    <source>
        <strain evidence="4 5">VUL4_2</strain>
    </source>
</reference>
<dbReference type="Gene3D" id="3.40.1350.10">
    <property type="match status" value="1"/>
</dbReference>
<dbReference type="GO" id="GO:0003677">
    <property type="term" value="F:DNA binding"/>
    <property type="evidence" value="ECO:0007669"/>
    <property type="project" value="InterPro"/>
</dbReference>
<dbReference type="InterPro" id="IPR011335">
    <property type="entry name" value="Restrct_endonuc-II-like"/>
</dbReference>
<keyword evidence="4" id="KW-0540">Nuclease</keyword>
<gene>
    <name evidence="4" type="ORF">BSR29_07665</name>
</gene>
<organism evidence="4 5">
    <name type="scientific">Boudabousia liubingyangii</name>
    <dbReference type="NCBI Taxonomy" id="1921764"/>
    <lineage>
        <taxon>Bacteria</taxon>
        <taxon>Bacillati</taxon>
        <taxon>Actinomycetota</taxon>
        <taxon>Actinomycetes</taxon>
        <taxon>Actinomycetales</taxon>
        <taxon>Actinomycetaceae</taxon>
        <taxon>Boudabousia</taxon>
    </lineage>
</organism>
<evidence type="ECO:0000256" key="1">
    <source>
        <dbReference type="SAM" id="MobiDB-lite"/>
    </source>
</evidence>
<evidence type="ECO:0000313" key="4">
    <source>
        <dbReference type="EMBL" id="OKL46124.1"/>
    </source>
</evidence>
<sequence>MSEITIISIDEFRPVVLAVLADGQVYSRSQVAERAADFISLGPEERAHLLPSGDTPTYVHRVGWALSSFKMAGLVRQPKRGWYQITEDGLTVHARGLTRYTEKELAEWPAWRAYQAEVAERKAGPKESTRLIESGDSKEADPIESMDSLHRELNTQVETDLRRRLQDASPEFFEKAVLELLWAMGYGGRGGAKEHLGKSGDGGLDGVIRQDPLGLSKVFVQAKRYADGNTVGAGEMRNFIGALDSHGASQGVFITTSRFAQGAVTAATNYRHGTIVMIDGLELTRLMLSYQVAVQSRRSFVVYEIDEDFFEPDGQ</sequence>
<dbReference type="PANTHER" id="PTHR30015:SF7">
    <property type="entry name" value="TYPE IV METHYL-DIRECTED RESTRICTION ENZYME ECOKMRR"/>
    <property type="match status" value="1"/>
</dbReference>
<name>A0A1Q5PJM0_9ACTO</name>
<dbReference type="GO" id="GO:0015666">
    <property type="term" value="F:restriction endodeoxyribonuclease activity"/>
    <property type="evidence" value="ECO:0007669"/>
    <property type="project" value="TreeGrafter"/>
</dbReference>
<evidence type="ECO:0000259" key="3">
    <source>
        <dbReference type="Pfam" id="PF14338"/>
    </source>
</evidence>
<dbReference type="EMBL" id="MQSV01000006">
    <property type="protein sequence ID" value="OKL46124.1"/>
    <property type="molecule type" value="Genomic_DNA"/>
</dbReference>